<dbReference type="FunFam" id="1.10.3730.10:FF:000001">
    <property type="entry name" value="Pyrroline-5-carboxylate reductase"/>
    <property type="match status" value="1"/>
</dbReference>
<dbReference type="OrthoDB" id="10263291at2759"/>
<dbReference type="EC" id="1.5.1.2" evidence="3"/>
<name>A0A8S1HEI2_9PELO</name>
<evidence type="ECO:0000313" key="9">
    <source>
        <dbReference type="Proteomes" id="UP000835052"/>
    </source>
</evidence>
<dbReference type="Gene3D" id="3.40.50.720">
    <property type="entry name" value="NAD(P)-binding Rossmann-like Domain"/>
    <property type="match status" value="1"/>
</dbReference>
<dbReference type="Proteomes" id="UP000835052">
    <property type="component" value="Unassembled WGS sequence"/>
</dbReference>
<dbReference type="PROSITE" id="PS00521">
    <property type="entry name" value="P5CR"/>
    <property type="match status" value="1"/>
</dbReference>
<dbReference type="PANTHER" id="PTHR11645">
    <property type="entry name" value="PYRROLINE-5-CARBOXYLATE REDUCTASE"/>
    <property type="match status" value="1"/>
</dbReference>
<reference evidence="8" key="1">
    <citation type="submission" date="2020-10" db="EMBL/GenBank/DDBJ databases">
        <authorList>
            <person name="Kikuchi T."/>
        </authorList>
    </citation>
    <scope>NUCLEOTIDE SEQUENCE</scope>
    <source>
        <strain evidence="8">NKZ352</strain>
    </source>
</reference>
<dbReference type="SUPFAM" id="SSF48179">
    <property type="entry name" value="6-phosphogluconate dehydrogenase C-terminal domain-like"/>
    <property type="match status" value="1"/>
</dbReference>
<keyword evidence="4" id="KW-0641">Proline biosynthesis</keyword>
<dbReference type="InterPro" id="IPR000304">
    <property type="entry name" value="Pyrroline-COOH_reductase"/>
</dbReference>
<evidence type="ECO:0000313" key="8">
    <source>
        <dbReference type="EMBL" id="CAD6192658.1"/>
    </source>
</evidence>
<keyword evidence="9" id="KW-1185">Reference proteome</keyword>
<dbReference type="Pfam" id="PF14748">
    <property type="entry name" value="P5CR_dimer"/>
    <property type="match status" value="1"/>
</dbReference>
<dbReference type="SUPFAM" id="SSF51735">
    <property type="entry name" value="NAD(P)-binding Rossmann-fold domains"/>
    <property type="match status" value="1"/>
</dbReference>
<evidence type="ECO:0000256" key="4">
    <source>
        <dbReference type="ARBA" id="ARBA00022650"/>
    </source>
</evidence>
<dbReference type="InterPro" id="IPR036291">
    <property type="entry name" value="NAD(P)-bd_dom_sf"/>
</dbReference>
<evidence type="ECO:0000256" key="5">
    <source>
        <dbReference type="ARBA" id="ARBA00022857"/>
    </source>
</evidence>
<dbReference type="InterPro" id="IPR053790">
    <property type="entry name" value="P5CR-like_CS"/>
</dbReference>
<keyword evidence="4" id="KW-0028">Amino-acid biosynthesis</keyword>
<organism evidence="8 9">
    <name type="scientific">Caenorhabditis auriculariae</name>
    <dbReference type="NCBI Taxonomy" id="2777116"/>
    <lineage>
        <taxon>Eukaryota</taxon>
        <taxon>Metazoa</taxon>
        <taxon>Ecdysozoa</taxon>
        <taxon>Nematoda</taxon>
        <taxon>Chromadorea</taxon>
        <taxon>Rhabditida</taxon>
        <taxon>Rhabditina</taxon>
        <taxon>Rhabditomorpha</taxon>
        <taxon>Rhabditoidea</taxon>
        <taxon>Rhabditidae</taxon>
        <taxon>Peloderinae</taxon>
        <taxon>Caenorhabditis</taxon>
    </lineage>
</organism>
<dbReference type="GO" id="GO:0055129">
    <property type="term" value="P:L-proline biosynthetic process"/>
    <property type="evidence" value="ECO:0007669"/>
    <property type="project" value="TreeGrafter"/>
</dbReference>
<dbReference type="InterPro" id="IPR008927">
    <property type="entry name" value="6-PGluconate_DH-like_C_sf"/>
</dbReference>
<keyword evidence="5" id="KW-0521">NADP</keyword>
<dbReference type="Gene3D" id="1.10.3730.10">
    <property type="entry name" value="ProC C-terminal domain-like"/>
    <property type="match status" value="1"/>
</dbReference>
<evidence type="ECO:0000256" key="6">
    <source>
        <dbReference type="ARBA" id="ARBA00023002"/>
    </source>
</evidence>
<proteinExistence type="inferred from homology"/>
<comment type="pathway">
    <text evidence="1">Amino-acid biosynthesis; L-proline biosynthesis; L-proline from L-glutamate 5-semialdehyde: step 1/1.</text>
</comment>
<dbReference type="PANTHER" id="PTHR11645:SF64">
    <property type="entry name" value="PYRROLINE-5-CARBOXYLATE REDUCTASE-RELATED"/>
    <property type="match status" value="1"/>
</dbReference>
<sequence length="180" mass="18737">MAGISAQRIRDIIHKINPEISVPVIRIMPNTPCAIGAGASALSYDGDVSEEDIAYAKRFAECVGKCEVVPTRCYNAAAVVGGCTPGWAFMFIEALADGGVAAGLGRNESLRLAAQSVMGAAKMVLESGEHPGALKDKVCSPGGTTIEGLRVLENRGFRSAVIDAVVGATEKADRMGNKKD</sequence>
<feature type="domain" description="Pyrroline-5-carboxylate reductase dimerisation" evidence="7">
    <location>
        <begin position="75"/>
        <end position="175"/>
    </location>
</feature>
<dbReference type="HAMAP" id="MF_01925">
    <property type="entry name" value="P5C_reductase"/>
    <property type="match status" value="1"/>
</dbReference>
<comment type="similarity">
    <text evidence="2">Belongs to the pyrroline-5-carboxylate reductase family.</text>
</comment>
<evidence type="ECO:0000256" key="1">
    <source>
        <dbReference type="ARBA" id="ARBA00005205"/>
    </source>
</evidence>
<dbReference type="GO" id="GO:0004735">
    <property type="term" value="F:pyrroline-5-carboxylate reductase activity"/>
    <property type="evidence" value="ECO:0007669"/>
    <property type="project" value="UniProtKB-EC"/>
</dbReference>
<gene>
    <name evidence="8" type="ORF">CAUJ_LOCUS8577</name>
</gene>
<evidence type="ECO:0000256" key="3">
    <source>
        <dbReference type="ARBA" id="ARBA00012855"/>
    </source>
</evidence>
<dbReference type="InterPro" id="IPR029036">
    <property type="entry name" value="P5CR_dimer"/>
</dbReference>
<evidence type="ECO:0000259" key="7">
    <source>
        <dbReference type="Pfam" id="PF14748"/>
    </source>
</evidence>
<comment type="caution">
    <text evidence="8">The sequence shown here is derived from an EMBL/GenBank/DDBJ whole genome shotgun (WGS) entry which is preliminary data.</text>
</comment>
<dbReference type="AlphaFoldDB" id="A0A8S1HEI2"/>
<protein>
    <recommendedName>
        <fullName evidence="3">pyrroline-5-carboxylate reductase</fullName>
        <ecNumber evidence="3">1.5.1.2</ecNumber>
    </recommendedName>
</protein>
<dbReference type="EMBL" id="CAJGYM010000029">
    <property type="protein sequence ID" value="CAD6192658.1"/>
    <property type="molecule type" value="Genomic_DNA"/>
</dbReference>
<keyword evidence="6" id="KW-0560">Oxidoreductase</keyword>
<evidence type="ECO:0000256" key="2">
    <source>
        <dbReference type="ARBA" id="ARBA00005525"/>
    </source>
</evidence>
<accession>A0A8S1HEI2</accession>